<keyword evidence="3" id="KW-0596">Phosphopantetheine</keyword>
<dbReference type="InterPro" id="IPR036736">
    <property type="entry name" value="ACP-like_sf"/>
</dbReference>
<keyword evidence="5" id="KW-0808">Transferase</keyword>
<dbReference type="CDD" id="cd00833">
    <property type="entry name" value="PKS"/>
    <property type="match status" value="3"/>
</dbReference>
<dbReference type="Gene3D" id="3.40.366.10">
    <property type="entry name" value="Malonyl-Coenzyme A Acyl Carrier Protein, domain 2"/>
    <property type="match status" value="3"/>
</dbReference>
<evidence type="ECO:0000256" key="1">
    <source>
        <dbReference type="ARBA" id="ARBA00001957"/>
    </source>
</evidence>
<feature type="domain" description="Carrier" evidence="11">
    <location>
        <begin position="4906"/>
        <end position="4981"/>
    </location>
</feature>
<evidence type="ECO:0000256" key="9">
    <source>
        <dbReference type="PROSITE-ProRule" id="PRU01363"/>
    </source>
</evidence>
<dbReference type="InterPro" id="IPR020807">
    <property type="entry name" value="PKS_DH"/>
</dbReference>
<dbReference type="SMART" id="SM00822">
    <property type="entry name" value="PKS_KR"/>
    <property type="match status" value="2"/>
</dbReference>
<evidence type="ECO:0000256" key="4">
    <source>
        <dbReference type="ARBA" id="ARBA00022553"/>
    </source>
</evidence>
<dbReference type="Pfam" id="PF21089">
    <property type="entry name" value="PKS_DH_N"/>
    <property type="match status" value="2"/>
</dbReference>
<dbReference type="InterPro" id="IPR057326">
    <property type="entry name" value="KR_dom"/>
</dbReference>
<dbReference type="InterPro" id="IPR055123">
    <property type="entry name" value="SpnB-like_Rossmann"/>
</dbReference>
<dbReference type="InterPro" id="IPR049551">
    <property type="entry name" value="PKS_DH_C"/>
</dbReference>
<evidence type="ECO:0000256" key="6">
    <source>
        <dbReference type="ARBA" id="ARBA00023194"/>
    </source>
</evidence>
<dbReference type="EMBL" id="BAAARY010000018">
    <property type="protein sequence ID" value="GAA2529694.1"/>
    <property type="molecule type" value="Genomic_DNA"/>
</dbReference>
<dbReference type="Gene3D" id="1.10.1200.10">
    <property type="entry name" value="ACP-like"/>
    <property type="match status" value="3"/>
</dbReference>
<dbReference type="PANTHER" id="PTHR43775">
    <property type="entry name" value="FATTY ACID SYNTHASE"/>
    <property type="match status" value="1"/>
</dbReference>
<name>A0ABP6AZN2_9ACTN</name>
<feature type="domain" description="Carrier" evidence="11">
    <location>
        <begin position="1661"/>
        <end position="1739"/>
    </location>
</feature>
<evidence type="ECO:0000256" key="5">
    <source>
        <dbReference type="ARBA" id="ARBA00022679"/>
    </source>
</evidence>
<dbReference type="Pfam" id="PF00698">
    <property type="entry name" value="Acyl_transf_1"/>
    <property type="match status" value="3"/>
</dbReference>
<keyword evidence="7" id="KW-0511">Multifunctional enzyme</keyword>
<evidence type="ECO:0000256" key="8">
    <source>
        <dbReference type="ARBA" id="ARBA00023315"/>
    </source>
</evidence>
<dbReference type="SUPFAM" id="SSF53901">
    <property type="entry name" value="Thiolase-like"/>
    <property type="match status" value="3"/>
</dbReference>
<comment type="pathway">
    <text evidence="2">Antibiotic biosynthesis.</text>
</comment>
<dbReference type="SUPFAM" id="SSF51735">
    <property type="entry name" value="NAD(P)-binding Rossmann-fold domains"/>
    <property type="match status" value="6"/>
</dbReference>
<dbReference type="PROSITE" id="PS50075">
    <property type="entry name" value="CARRIER"/>
    <property type="match status" value="3"/>
</dbReference>
<dbReference type="InterPro" id="IPR014031">
    <property type="entry name" value="Ketoacyl_synth_C"/>
</dbReference>
<dbReference type="Pfam" id="PF08990">
    <property type="entry name" value="Docking"/>
    <property type="match status" value="1"/>
</dbReference>
<dbReference type="SUPFAM" id="SSF55048">
    <property type="entry name" value="Probable ACP-binding domain of malonyl-CoA ACP transacylase"/>
    <property type="match status" value="3"/>
</dbReference>
<evidence type="ECO:0000256" key="7">
    <source>
        <dbReference type="ARBA" id="ARBA00023268"/>
    </source>
</evidence>
<dbReference type="SMART" id="SM00825">
    <property type="entry name" value="PKS_KS"/>
    <property type="match status" value="3"/>
</dbReference>
<dbReference type="SMART" id="SM00826">
    <property type="entry name" value="PKS_DH"/>
    <property type="match status" value="3"/>
</dbReference>
<dbReference type="Pfam" id="PF22953">
    <property type="entry name" value="SpnB_Rossmann"/>
    <property type="match status" value="3"/>
</dbReference>
<organism evidence="14 15">
    <name type="scientific">Pilimelia columellifera subsp. columellifera</name>
    <dbReference type="NCBI Taxonomy" id="706583"/>
    <lineage>
        <taxon>Bacteria</taxon>
        <taxon>Bacillati</taxon>
        <taxon>Actinomycetota</taxon>
        <taxon>Actinomycetes</taxon>
        <taxon>Micromonosporales</taxon>
        <taxon>Micromonosporaceae</taxon>
        <taxon>Pilimelia</taxon>
    </lineage>
</organism>
<dbReference type="InterPro" id="IPR020841">
    <property type="entry name" value="PKS_Beta-ketoAc_synthase_dom"/>
</dbReference>
<dbReference type="SUPFAM" id="SSF47336">
    <property type="entry name" value="ACP-like"/>
    <property type="match status" value="3"/>
</dbReference>
<dbReference type="PANTHER" id="PTHR43775:SF51">
    <property type="entry name" value="INACTIVE PHENOLPHTHIOCEROL SYNTHESIS POLYKETIDE SYNTHASE TYPE I PKS1-RELATED"/>
    <property type="match status" value="1"/>
</dbReference>
<evidence type="ECO:0000259" key="12">
    <source>
        <dbReference type="PROSITE" id="PS52004"/>
    </source>
</evidence>
<evidence type="ECO:0000259" key="11">
    <source>
        <dbReference type="PROSITE" id="PS50075"/>
    </source>
</evidence>
<dbReference type="PROSITE" id="PS52019">
    <property type="entry name" value="PKS_MFAS_DH"/>
    <property type="match status" value="1"/>
</dbReference>
<dbReference type="Proteomes" id="UP001499978">
    <property type="component" value="Unassembled WGS sequence"/>
</dbReference>
<dbReference type="CDD" id="cd08956">
    <property type="entry name" value="KR_3_FAS_SDR_x"/>
    <property type="match status" value="2"/>
</dbReference>
<keyword evidence="6" id="KW-0045">Antibiotic biosynthesis</keyword>
<dbReference type="PROSITE" id="PS00606">
    <property type="entry name" value="KS3_1"/>
    <property type="match status" value="2"/>
</dbReference>
<dbReference type="Gene3D" id="3.10.129.110">
    <property type="entry name" value="Polyketide synthase dehydratase"/>
    <property type="match status" value="4"/>
</dbReference>
<sequence length="4985" mass="516209">MPENDLIKALRESVKENVRLRQRNSELVAAAGEPIAIVSMGCRFAGGIAGPEDFWSVVSQGTDVYTPFPNDRGWDLEGLYDPDPDTPGTTYVKQGAFLHDAAQFDARFFGISPQEALAMDPQQRQLLEVCWETIERAGIDPRSLRGSDTGVFAGVVHQDYAPDLAGAEHYLSLERALGSAGGVASGRIAYCLGLEGPAVTVDTMCSSSLVAIHLASQALRRGECAMALAGGATVMATPGGFVGFARQRGLAFDGRCKSFAAGADGSSWAEGAGVVLLERLSDAQQHGHQVLAVIRGSAVNQDGASNGLTAPNGPAQQRVIRRALQTAGLTPADIDAVEAHGTGTSLGDPIEAQALFATYGQDRDPRRPLLLGSVKSVIGHTQAASGVAGIIKTVLALRHGHLPATRHVDAPTPQVDWSPGTVELLLEGRDWPAGDRPRRAGVSSFGASGTNVHMIVEEATAAPEAEAPPCPDGVMPFVISAQTPTALTAQARRLAAVVDDVPFGGLAATLATGRARLSRRAVVVARDTGELREGLELLADGRTGGGAVAGAGPAGDPGQIVFVFPGQGTQWAGMGRDLLDSSPIFAARIAECQETFDPWLDWSVADVLRGDGPDLGRIDVVQPACFAVMLGLAAVWTSAGVTPDAVIGHSQGEIAAACVAGALTLADAARVVILRSQAIADKLPRGGGMASVELSVEEAGALIEPWGSRLEIAALNGPAAVVVAGEAAALDELAAQVAGRDFRFKRIAVDYASHSHYVEALESALRNDLAGLAPAAPRIPFYSTTDVRWLGDDDRLDAGYWYRNLRGTVRFEPAVRDLIAHDHRVFIELGAHPTLLAAITATADAVAGDVTATGSIRRDDGGRDRLLRSMAELFVRGVPIEWESLIPGRTAEPVPLPTYPFDHQRYWITMPGTRTSPEALGQKSSDHPLLGAVVDLPQTDGLVLTSRLSLTTHPWLAGHRIQDIVLVPGTVYVDLAVRAGDELGCGTLDELVIEAPLPLPPSGSVRIQVAVGGTDATGRRPIEVYSSGEHATSWIRHATGLLSANPLAGGTFDFTHWPPTGARREDIDGFYPALVARGYDYGPAFAGLTAVWRRGDEIFAEAALPAGHGEDAGRFGIHPALLDAALHANAFHRRDDERNVLPFAWNGLQLSATGARSLRVRVAPYGTDALSFEAADEHGTPVLSMESLVSLPVADLTAGPASDSLWQLDWTPLPPVTTAGPGRWAQVTGTGEVARIALAGELGDEAPEVVVLDLTGGGPDTEPLPLLHRVLAVVQAWLTEPVPDEVPLVVVTSGAVGPTGPVTDPSGAAVWGLVRAAQAENPGRFVLTDIEPGADRNRAVARALAGGEPQSAVRSDTVHVPRLAPARLVERETPESALADGTVLITGGTGVLGRLLARHLVARHGVRHLVLASRRGPAAEGVAELVEKLGERGAAVRVVACDLTDRAALTALLDSVPAEHPLTGLVHAAGVLDDSTIVGLDPRRLDAVFQPKAGVLRTLDELTRSRPPGVFAAFSSAVSVLGSAGQGNYAAANACTDAFMAVRRAAGLPAVSLAWGLWEPETSMTGTLAEVDRARMSRGGVRPLPADDALRIFDAAIEAGNDVLIPISLDLGALRADAAASGSVPPIYRGLVRPPRRVVEAAAAGPEGDLGRRLAGLGPQERTESLLALIREEVATVLGLGQPDPTLDAHRFGDIGFDSLTGVELRNRLSTATAVKLPATLVFDYPTPEALARYLLERLGEHLGAVPEPAPSAVAATGDDPVVIVGMACRLPGGVAGPDDLWRMVAEGRDGMSEFPQDRGWDLDALFDPDPDHAGTSYTRRGGFLHDAGNFDAALFGISPREALAMDPQQRLMLESTWEVLESAGIDPSSLRGERVGVYTGMSIHDYLGSLTDLPAELEGYTTTATAGSVASGRVSYAFGLEGPAMTVDTACSSSLVAIHLAAQALLGGECRLALAGGVAVMGSPVGVMGFSRARGLAADGRCKPFSADADGTVLSEGVGVVLLERLSDARREGHRVLAVIRGSAINQDGASNGLTAPNGPAQQRVIRAALAAAGVSAGDIDAVEAHGTGTTLGDPIEAQAVVATYGRGRSPDNPLWLGSVKSNLGHTQAAAGVVSVIKIVQAMRHETLPPTLYAAEATPHVDWTDGTVALLSDSRPWPAGERPRRAGVSAFGISGTNAHLILEQAPPAAPEAGEPATGVLPFVLSANSPAALAGQARRLHTAVAAGAAPAATALTLLEARALLGHRAVIAAAGAGALLTGLDALAAGETAPGVAVGEVTPAAAASVVFVFPGQGAQRPGMGHELYDAFPAYAAAFDDVCTRLDRHMTGTVALRDVVFAEPGSPEAALLDQTAYTQAALFATEVALFRLTESWGVRPAQLVGHSIGEISAAYVAGMLSLDDAALVVAARGRLMQDLPTGGAMVAVAATEEEARPLLGAGADLAAVNHPSSVVLSGTAEAVEACAGRLHAEGRKVTALRVSHAFHSGLMDPMLDHFRAVLSGVSWQPARIPVVHLQDGDPVDADYWVEHVRRTVRFADGTRTALDRGGRLFVEMGPGAGLSAAMAHTSADAGVAAIFTPTLRDGRDEVRDTVAAMGELFVRGVPVDLSAPVPTGGPRADLPTYAFDHKHYWLRTSGSRASGAGLGLTPVDHPLLSAVVPLPDTGGLIGTARLTAASCPWLPDGGALLPAAFVELALRTGDEVGCTVLDSLTVDAPLVLDPSAAVRLEVVVGAADDAGRRPLTIHSAPDGSGAWARHATAVLSSATPATPAAPEPDHGSWPPAAAEPAETGGDHAELVAVWWHGDEVLAEAALDDDTESDGFHLDPRLLDAVLAGIGFAGRWDAVALHATGTRVLRARLTPSGDDAWTLRATDGTGAPVLTATLRTTAPAIAPVAATDAIFQVRWQEIPPPDPAPEPVATTRITGPADVPATDAVLAVEPGEDLLAAVLAVLQSWLRDAPAEARLVVLTRDAIPAGSTIVTDPDTGAVWGLVRAAQAENPGRIVLLDAETGADTGAAVTLALTLGEPQIAVRGAAVLVPRLAPADRLDHRPVPLDPTGTVLVTGGTGSLGAMVARHLAFTRNVRHLLLVSRSGPAAPGAEALVTELSALGTTATVAACDVADRDAVAELLAGIPDDHPLTAVVHIAGVLDDGLLDAMTPERLATVLAPKAGAARHLHELTRDAGLAAFVAFSSAAGLLGSAGQANYAAANAYLDSLMAARHAAGLPGISLAWGLWAQDGGITGHLGATDRARMSRGGVLALEPAEALALFDAALDSDRDHLVPMKLDLAAARADAAAGGPVQPLLSSLVRVRRRASATAAGSDLAGSLVGRAPAEQESTLLGLVRSRVARIMGYGSAAEIGPDLPFQAAGLDSLTAVELRNRLGAATGLTLPSTLIFDHPTPRELARYLRNLLAGGDQPLAVAPVLPAGPRDDIAVVGVGCRLPGDIDGPDDFWELLASGRHAQSPFPTDRGWDLSRIPVRAGGFLHDAGGFDAGFFGISPREAVAMDPQQRILLEVVWEALENAGIDPLALRGTDVGVFVGVMGQGYGMFGGDAESDGLRGTGGAVSVVSGRVSYVYGFTGPAVSIDTACSSSMVAMHLARQALRDGECSLAVVGGVTVMTTPGSFVEFAQNGGLAADGRCKAFAASADGTGNAEGVAVVLLERLADARANGHTVRALVRGSAVSQDGASNGLTAPNGPAQQRVIRRALAVAGLTPSEVDAVEAHGTGTRLGDPIEARALLATYGERDSADPLWLGSVKSNVGHTQATAGLTSVIKMVLALEHETLPATLHVDTPTSEVDWSAGTVRLLTEARPWPSRPDHPRRAGVSAFGLSGTNVHLILEEPPTVAEAPPEPCEEVLPFVLSARDETQLAKLASRLADTVERDEIPLRDLGAALAYGRTHHRVRTTVFASGTAELVVSLRELAAGRPGDNVVSGTVRSGTEVVFVFPGQGAQWIGMGRELLAISPDFRAWVRRCDDVLAGYGVDWTVEQAIGDDGDLSRVEVVQPATFVMMTGLAQIWAAAGVVPDVVLGSSQGEIAAACVAGLLSLEDALHIVVLRSRLAASLPAGGGTLVLGAGRERAEELITGCGDPVEVGAVNGPSAVVLTGAHGGIDAIAATAAEQGIWHRRLAADYASHSFLVEELREPMLRGLDGVGERPGHGLVPRCRFFSTVDVRWVEEHERLDAEYWFRNLRQPVLLDPAIRTAAADARAIVEISTHPGLATSLLDVVADTGRATAVLGTLRRGEGGRERLLTALAAAFAAGLAVDWTATVPVDAGSWRRLCGALPSYPFEHRHYWLRGQTNAGRTGGSGHPLVVAAAGWPDGALVVARLNQAWIAEADPSAVLVELAIRAGDEVDCPVLENLELTSPLPPGSDVELRVRVGAENSAGRRPVVVESVAGAVHAEGVLAPVGEARPRGDDTHTYVEVVLPGAERDAAQHYGLHPLLLSAATGVKATRWERVTLHASGASALRVCLTTVDGGVALDAIDEAGLPVLTVARIVAAPGSQARSGASDADLTLRWFELPLDRAAAPVAVAVLGDPDGLPELGGADAALFDVPAGQPAEACATVLGLAQLWLDEPDLEGHRLIIRTRQAVAVAAADTVAPAAAAVWDMVAAVQVGYPGRFLLVDTDTDTDTDGLEVLAATSAEQVALRGGRALRPRLLPIDAEPMGARSDGTVLVIGDPAVALDLAGVHGLRRVVLAWPDAGGDAPDLPGVTVVACDVSDPAAVRELLDVLHPLTAVVHALTRWEATSLAELDADRLAAELDARVAALDPLVELTAGLPLVAFLVVTSTAALAGPADRVATAAADGAARALAARHPAGRVVALAPGSTAALAAALGSDEPLRVQGRPGTWAAPAPGRPVPFLLRGLVRPRRRRAVAAAPAGPGRAGWVQRLAGAAGEQREQIVLGLIRDQLVEVLRLEPGRPVDTRSGFFELGLDSLMAMDLSRRLSDRTGIALSPSGIFSHPTLSGLTKHVLESLDAAA</sequence>
<comment type="cofactor">
    <cofactor evidence="1">
        <name>pantetheine 4'-phosphate</name>
        <dbReference type="ChEBI" id="CHEBI:47942"/>
    </cofactor>
</comment>
<dbReference type="InterPro" id="IPR018201">
    <property type="entry name" value="Ketoacyl_synth_AS"/>
</dbReference>
<dbReference type="SUPFAM" id="SSF52151">
    <property type="entry name" value="FabD/lysophospholipase-like"/>
    <property type="match status" value="3"/>
</dbReference>
<feature type="active site" description="Proton donor; for dehydratase activity" evidence="9">
    <location>
        <position position="1123"/>
    </location>
</feature>
<dbReference type="Pfam" id="PF00109">
    <property type="entry name" value="ketoacyl-synt"/>
    <property type="match status" value="3"/>
</dbReference>
<feature type="domain" description="PKS/mFAS DH" evidence="13">
    <location>
        <begin position="927"/>
        <end position="1199"/>
    </location>
</feature>
<feature type="active site" description="Proton acceptor; for dehydratase activity" evidence="9">
    <location>
        <position position="959"/>
    </location>
</feature>
<dbReference type="Gene3D" id="3.40.50.720">
    <property type="entry name" value="NAD(P)-binding Rossmann-like Domain"/>
    <property type="match status" value="3"/>
</dbReference>
<dbReference type="InterPro" id="IPR014030">
    <property type="entry name" value="Ketoacyl_synth_N"/>
</dbReference>
<feature type="domain" description="Ketosynthase family 3 (KS3)" evidence="12">
    <location>
        <begin position="1759"/>
        <end position="2185"/>
    </location>
</feature>
<feature type="region of interest" description="N-terminal hotdog fold" evidence="9">
    <location>
        <begin position="927"/>
        <end position="1049"/>
    </location>
</feature>
<evidence type="ECO:0000256" key="3">
    <source>
        <dbReference type="ARBA" id="ARBA00022450"/>
    </source>
</evidence>
<dbReference type="InterPro" id="IPR006162">
    <property type="entry name" value="Ppantetheine_attach_site"/>
</dbReference>
<dbReference type="SMART" id="SM00827">
    <property type="entry name" value="PKS_AT"/>
    <property type="match status" value="3"/>
</dbReference>
<evidence type="ECO:0000313" key="15">
    <source>
        <dbReference type="Proteomes" id="UP001499978"/>
    </source>
</evidence>
<dbReference type="Pfam" id="PF08659">
    <property type="entry name" value="KR"/>
    <property type="match status" value="3"/>
</dbReference>
<dbReference type="InterPro" id="IPR014043">
    <property type="entry name" value="Acyl_transferase_dom"/>
</dbReference>
<accession>A0ABP6AZN2</accession>
<dbReference type="Pfam" id="PF00550">
    <property type="entry name" value="PP-binding"/>
    <property type="match status" value="3"/>
</dbReference>
<dbReference type="InterPro" id="IPR001227">
    <property type="entry name" value="Ac_transferase_dom_sf"/>
</dbReference>
<dbReference type="PROSITE" id="PS52004">
    <property type="entry name" value="KS3_2"/>
    <property type="match status" value="3"/>
</dbReference>
<feature type="domain" description="Ketosynthase family 3 (KS3)" evidence="12">
    <location>
        <begin position="32"/>
        <end position="458"/>
    </location>
</feature>
<dbReference type="InterPro" id="IPR042104">
    <property type="entry name" value="PKS_dehydratase_sf"/>
</dbReference>
<keyword evidence="15" id="KW-1185">Reference proteome</keyword>
<keyword evidence="8" id="KW-0012">Acyltransferase</keyword>
<evidence type="ECO:0000256" key="2">
    <source>
        <dbReference type="ARBA" id="ARBA00004792"/>
    </source>
</evidence>
<dbReference type="InterPro" id="IPR016035">
    <property type="entry name" value="Acyl_Trfase/lysoPLipase"/>
</dbReference>
<keyword evidence="4" id="KW-0597">Phosphoprotein</keyword>
<dbReference type="InterPro" id="IPR050091">
    <property type="entry name" value="PKS_NRPS_Biosynth_Enz"/>
</dbReference>
<proteinExistence type="predicted"/>
<dbReference type="Gene3D" id="3.40.47.10">
    <property type="match status" value="3"/>
</dbReference>
<dbReference type="InterPro" id="IPR009081">
    <property type="entry name" value="PP-bd_ACP"/>
</dbReference>
<evidence type="ECO:0000313" key="14">
    <source>
        <dbReference type="EMBL" id="GAA2529694.1"/>
    </source>
</evidence>
<dbReference type="PROSITE" id="PS00012">
    <property type="entry name" value="PHOSPHOPANTETHEINE"/>
    <property type="match status" value="3"/>
</dbReference>
<evidence type="ECO:0000256" key="10">
    <source>
        <dbReference type="SAM" id="MobiDB-lite"/>
    </source>
</evidence>
<dbReference type="SMART" id="SM01294">
    <property type="entry name" value="PKS_PP_betabranch"/>
    <property type="match status" value="3"/>
</dbReference>
<dbReference type="InterPro" id="IPR015083">
    <property type="entry name" value="NorB/c/GfsB-D-like_docking"/>
</dbReference>
<feature type="domain" description="Ketosynthase family 3 (KS3)" evidence="12">
    <location>
        <begin position="3429"/>
        <end position="3842"/>
    </location>
</feature>
<feature type="domain" description="Carrier" evidence="11">
    <location>
        <begin position="3336"/>
        <end position="3411"/>
    </location>
</feature>
<feature type="region of interest" description="Disordered" evidence="10">
    <location>
        <begin position="2763"/>
        <end position="2789"/>
    </location>
</feature>
<dbReference type="InterPro" id="IPR016036">
    <property type="entry name" value="Malonyl_transacylase_ACP-bd"/>
</dbReference>
<protein>
    <submittedName>
        <fullName evidence="14">Type I polyketide synthase</fullName>
    </submittedName>
</protein>
<dbReference type="InterPro" id="IPR020806">
    <property type="entry name" value="PKS_PP-bd"/>
</dbReference>
<dbReference type="InterPro" id="IPR032821">
    <property type="entry name" value="PKS_assoc"/>
</dbReference>
<dbReference type="SMART" id="SM00823">
    <property type="entry name" value="PKS_PP"/>
    <property type="match status" value="3"/>
</dbReference>
<dbReference type="InterPro" id="IPR016039">
    <property type="entry name" value="Thiolase-like"/>
</dbReference>
<evidence type="ECO:0000259" key="13">
    <source>
        <dbReference type="PROSITE" id="PS52019"/>
    </source>
</evidence>
<reference evidence="15" key="1">
    <citation type="journal article" date="2019" name="Int. J. Syst. Evol. Microbiol.">
        <title>The Global Catalogue of Microorganisms (GCM) 10K type strain sequencing project: providing services to taxonomists for standard genome sequencing and annotation.</title>
        <authorList>
            <consortium name="The Broad Institute Genomics Platform"/>
            <consortium name="The Broad Institute Genome Sequencing Center for Infectious Disease"/>
            <person name="Wu L."/>
            <person name="Ma J."/>
        </authorList>
    </citation>
    <scope>NUCLEOTIDE SEQUENCE [LARGE SCALE GENOMIC DNA]</scope>
    <source>
        <strain evidence="15">JCM 3367</strain>
    </source>
</reference>
<dbReference type="Gene3D" id="3.30.70.3290">
    <property type="match status" value="3"/>
</dbReference>
<feature type="region of interest" description="C-terminal hotdog fold" evidence="9">
    <location>
        <begin position="1062"/>
        <end position="1199"/>
    </location>
</feature>
<dbReference type="InterPro" id="IPR013968">
    <property type="entry name" value="PKS_KR"/>
</dbReference>
<dbReference type="InterPro" id="IPR049900">
    <property type="entry name" value="PKS_mFAS_DH"/>
</dbReference>
<gene>
    <name evidence="14" type="ORF">GCM10010201_31180</name>
</gene>
<dbReference type="InterPro" id="IPR049552">
    <property type="entry name" value="PKS_DH_N"/>
</dbReference>
<dbReference type="InterPro" id="IPR036291">
    <property type="entry name" value="NAD(P)-bd_dom_sf"/>
</dbReference>
<dbReference type="Pfam" id="PF16197">
    <property type="entry name" value="KAsynt_C_assoc"/>
    <property type="match status" value="3"/>
</dbReference>
<dbReference type="Pfam" id="PF02801">
    <property type="entry name" value="Ketoacyl-synt_C"/>
    <property type="match status" value="3"/>
</dbReference>
<dbReference type="Pfam" id="PF14765">
    <property type="entry name" value="PS-DH"/>
    <property type="match status" value="1"/>
</dbReference>
<comment type="caution">
    <text evidence="14">The sequence shown here is derived from an EMBL/GenBank/DDBJ whole genome shotgun (WGS) entry which is preliminary data.</text>
</comment>